<dbReference type="InterPro" id="IPR002524">
    <property type="entry name" value="Cation_efflux"/>
</dbReference>
<dbReference type="AlphaFoldDB" id="A0A1U6I3P7"/>
<protein>
    <submittedName>
        <fullName evidence="8">Cation diffusion facilitator family transporter</fullName>
    </submittedName>
</protein>
<keyword evidence="9" id="KW-1185">Reference proteome</keyword>
<dbReference type="Pfam" id="PF01545">
    <property type="entry name" value="Cation_efflux"/>
    <property type="match status" value="1"/>
</dbReference>
<keyword evidence="3" id="KW-0864">Zinc transport</keyword>
<dbReference type="PANTHER" id="PTHR11562">
    <property type="entry name" value="CATION EFFLUX PROTEIN/ ZINC TRANSPORTER"/>
    <property type="match status" value="1"/>
</dbReference>
<dbReference type="PANTHER" id="PTHR11562:SF17">
    <property type="entry name" value="RE54080P-RELATED"/>
    <property type="match status" value="1"/>
</dbReference>
<feature type="transmembrane region" description="Helical" evidence="6">
    <location>
        <begin position="91"/>
        <end position="112"/>
    </location>
</feature>
<accession>A0A1U6I3P7</accession>
<dbReference type="InterPro" id="IPR058533">
    <property type="entry name" value="Cation_efflux_TM"/>
</dbReference>
<evidence type="ECO:0000256" key="5">
    <source>
        <dbReference type="ARBA" id="ARBA00023136"/>
    </source>
</evidence>
<keyword evidence="3" id="KW-0406">Ion transport</keyword>
<dbReference type="GO" id="GO:0005385">
    <property type="term" value="F:zinc ion transmembrane transporter activity"/>
    <property type="evidence" value="ECO:0007669"/>
    <property type="project" value="TreeGrafter"/>
</dbReference>
<dbReference type="EMBL" id="FVZE01000004">
    <property type="protein sequence ID" value="SLK02634.1"/>
    <property type="molecule type" value="Genomic_DNA"/>
</dbReference>
<evidence type="ECO:0000256" key="1">
    <source>
        <dbReference type="ARBA" id="ARBA00004141"/>
    </source>
</evidence>
<proteinExistence type="predicted"/>
<evidence type="ECO:0000256" key="2">
    <source>
        <dbReference type="ARBA" id="ARBA00022692"/>
    </source>
</evidence>
<comment type="subcellular location">
    <subcellularLocation>
        <location evidence="1">Membrane</location>
        <topology evidence="1">Multi-pass membrane protein</topology>
    </subcellularLocation>
</comment>
<evidence type="ECO:0000313" key="8">
    <source>
        <dbReference type="EMBL" id="SLK02634.1"/>
    </source>
</evidence>
<feature type="domain" description="Cation efflux protein transmembrane" evidence="7">
    <location>
        <begin position="2"/>
        <end position="177"/>
    </location>
</feature>
<dbReference type="Proteomes" id="UP000190989">
    <property type="component" value="Unassembled WGS sequence"/>
</dbReference>
<keyword evidence="3" id="KW-0862">Zinc</keyword>
<evidence type="ECO:0000256" key="4">
    <source>
        <dbReference type="ARBA" id="ARBA00022989"/>
    </source>
</evidence>
<feature type="transmembrane region" description="Helical" evidence="6">
    <location>
        <begin position="60"/>
        <end position="79"/>
    </location>
</feature>
<organism evidence="8 9">
    <name type="scientific">Novosphingobium mathurense</name>
    <dbReference type="NCBI Taxonomy" id="428990"/>
    <lineage>
        <taxon>Bacteria</taxon>
        <taxon>Pseudomonadati</taxon>
        <taxon>Pseudomonadota</taxon>
        <taxon>Alphaproteobacteria</taxon>
        <taxon>Sphingomonadales</taxon>
        <taxon>Sphingomonadaceae</taxon>
        <taxon>Novosphingobium</taxon>
    </lineage>
</organism>
<evidence type="ECO:0000313" key="9">
    <source>
        <dbReference type="Proteomes" id="UP000190989"/>
    </source>
</evidence>
<keyword evidence="5 6" id="KW-0472">Membrane</keyword>
<evidence type="ECO:0000259" key="7">
    <source>
        <dbReference type="Pfam" id="PF01545"/>
    </source>
</evidence>
<keyword evidence="2 6" id="KW-0812">Transmembrane</keyword>
<name>A0A1U6I3P7_9SPHN</name>
<dbReference type="InterPro" id="IPR050681">
    <property type="entry name" value="CDF/SLC30A"/>
</dbReference>
<dbReference type="STRING" id="428990.SAMN06295987_104119"/>
<dbReference type="GO" id="GO:0005886">
    <property type="term" value="C:plasma membrane"/>
    <property type="evidence" value="ECO:0007669"/>
    <property type="project" value="TreeGrafter"/>
</dbReference>
<dbReference type="SUPFAM" id="SSF161111">
    <property type="entry name" value="Cation efflux protein transmembrane domain-like"/>
    <property type="match status" value="1"/>
</dbReference>
<sequence length="184" mass="19568">MLWLALALNAAMFVAEVTTGLLIGSTAVLADGLDMLSDATVYAIALAAIGRSPRFKINTATLSGVLLLSLGVGLLWEVVRRFQVGEAPEGLWMMAVSLPALAVNVIVLRLLAHQRNGEVHLRAAWIFTRADVVANVAVILSGLAVVVTGIRYFDLVVGAGIGFYVIREALEILKDARAERASTT</sequence>
<reference evidence="9" key="1">
    <citation type="submission" date="2017-02" db="EMBL/GenBank/DDBJ databases">
        <authorList>
            <person name="Varghese N."/>
            <person name="Submissions S."/>
        </authorList>
    </citation>
    <scope>NUCLEOTIDE SEQUENCE [LARGE SCALE GENOMIC DNA]</scope>
    <source>
        <strain evidence="9">SM117</strain>
    </source>
</reference>
<keyword evidence="4 6" id="KW-1133">Transmembrane helix</keyword>
<dbReference type="Gene3D" id="1.20.1510.10">
    <property type="entry name" value="Cation efflux protein transmembrane domain"/>
    <property type="match status" value="1"/>
</dbReference>
<dbReference type="InterPro" id="IPR027469">
    <property type="entry name" value="Cation_efflux_TMD_sf"/>
</dbReference>
<dbReference type="NCBIfam" id="TIGR01297">
    <property type="entry name" value="CDF"/>
    <property type="match status" value="1"/>
</dbReference>
<evidence type="ECO:0000256" key="6">
    <source>
        <dbReference type="SAM" id="Phobius"/>
    </source>
</evidence>
<evidence type="ECO:0000256" key="3">
    <source>
        <dbReference type="ARBA" id="ARBA00022906"/>
    </source>
</evidence>
<feature type="transmembrane region" description="Helical" evidence="6">
    <location>
        <begin position="132"/>
        <end position="153"/>
    </location>
</feature>
<keyword evidence="3" id="KW-0813">Transport</keyword>
<gene>
    <name evidence="8" type="ORF">SAMN06295987_104119</name>
</gene>